<evidence type="ECO:0000313" key="3">
    <source>
        <dbReference type="EMBL" id="NMM48638.1"/>
    </source>
</evidence>
<feature type="domain" description="Impact N-terminal" evidence="2">
    <location>
        <begin position="22"/>
        <end position="127"/>
    </location>
</feature>
<dbReference type="PANTHER" id="PTHR16301:SF20">
    <property type="entry name" value="IMPACT FAMILY MEMBER YIGZ"/>
    <property type="match status" value="1"/>
</dbReference>
<reference evidence="3 4" key="1">
    <citation type="submission" date="2020-04" db="EMBL/GenBank/DDBJ databases">
        <title>Flammeovirgaceae bacterium KN852 isolated from deep sea.</title>
        <authorList>
            <person name="Zhang D.-C."/>
        </authorList>
    </citation>
    <scope>NUCLEOTIDE SEQUENCE [LARGE SCALE GENOMIC DNA]</scope>
    <source>
        <strain evidence="3 4">KN852</strain>
    </source>
</reference>
<evidence type="ECO:0000313" key="4">
    <source>
        <dbReference type="Proteomes" id="UP000559010"/>
    </source>
</evidence>
<dbReference type="GO" id="GO:0005737">
    <property type="term" value="C:cytoplasm"/>
    <property type="evidence" value="ECO:0007669"/>
    <property type="project" value="TreeGrafter"/>
</dbReference>
<comment type="caution">
    <text evidence="3">The sequence shown here is derived from an EMBL/GenBank/DDBJ whole genome shotgun (WGS) entry which is preliminary data.</text>
</comment>
<dbReference type="InterPro" id="IPR001498">
    <property type="entry name" value="Impact_N"/>
</dbReference>
<dbReference type="SUPFAM" id="SSF54211">
    <property type="entry name" value="Ribosomal protein S5 domain 2-like"/>
    <property type="match status" value="1"/>
</dbReference>
<gene>
    <name evidence="3" type="ORF">HH304_09525</name>
</gene>
<dbReference type="EMBL" id="JABBNU010000005">
    <property type="protein sequence ID" value="NMM48638.1"/>
    <property type="molecule type" value="Genomic_DNA"/>
</dbReference>
<organism evidence="3 4">
    <name type="scientific">Marinigracilibium pacificum</name>
    <dbReference type="NCBI Taxonomy" id="2729599"/>
    <lineage>
        <taxon>Bacteria</taxon>
        <taxon>Pseudomonadati</taxon>
        <taxon>Bacteroidota</taxon>
        <taxon>Cytophagia</taxon>
        <taxon>Cytophagales</taxon>
        <taxon>Flammeovirgaceae</taxon>
        <taxon>Marinigracilibium</taxon>
    </lineage>
</organism>
<dbReference type="Proteomes" id="UP000559010">
    <property type="component" value="Unassembled WGS sequence"/>
</dbReference>
<dbReference type="Pfam" id="PF01205">
    <property type="entry name" value="Impact_N"/>
    <property type="match status" value="1"/>
</dbReference>
<proteinExistence type="inferred from homology"/>
<name>A0A848IZR8_9BACT</name>
<dbReference type="InterPro" id="IPR023582">
    <property type="entry name" value="Impact"/>
</dbReference>
<comment type="similarity">
    <text evidence="1">Belongs to the IMPACT family.</text>
</comment>
<protein>
    <submittedName>
        <fullName evidence="3">YigZ family protein</fullName>
    </submittedName>
</protein>
<keyword evidence="4" id="KW-1185">Reference proteome</keyword>
<dbReference type="AlphaFoldDB" id="A0A848IZR8"/>
<dbReference type="InterPro" id="IPR036956">
    <property type="entry name" value="Impact_N_sf"/>
</dbReference>
<dbReference type="PANTHER" id="PTHR16301">
    <property type="entry name" value="IMPACT-RELATED"/>
    <property type="match status" value="1"/>
</dbReference>
<accession>A0A848IZR8</accession>
<dbReference type="PROSITE" id="PS00910">
    <property type="entry name" value="UPF0029"/>
    <property type="match status" value="1"/>
</dbReference>
<dbReference type="InterPro" id="IPR020569">
    <property type="entry name" value="UPF0029_Impact_CS"/>
</dbReference>
<evidence type="ECO:0000256" key="1">
    <source>
        <dbReference type="ARBA" id="ARBA00007665"/>
    </source>
</evidence>
<dbReference type="InterPro" id="IPR020568">
    <property type="entry name" value="Ribosomal_Su5_D2-typ_SF"/>
</dbReference>
<dbReference type="Gene3D" id="3.30.230.30">
    <property type="entry name" value="Impact, N-terminal domain"/>
    <property type="match status" value="1"/>
</dbReference>
<evidence type="ECO:0000259" key="2">
    <source>
        <dbReference type="Pfam" id="PF01205"/>
    </source>
</evidence>
<sequence>MSEIQDTYKTIIKPSEGFYKEKGSKFIAHAYPVNSEDEIKEHLDDLRKKYYDARHHCYAYALGVSGENFRANDDGEPNHSAGDPILGQIRSFELSGILIVVVRYFGGTKLGVGGLIHAYKTAAQDALDNSEIIEKTLTERVGLQCEYPMLNDAMRFFKDRNLDIVHQELLIDCKLWADVPLSEKNEVIDAINNYHGLNLLKN</sequence>
<dbReference type="GO" id="GO:0006446">
    <property type="term" value="P:regulation of translational initiation"/>
    <property type="evidence" value="ECO:0007669"/>
    <property type="project" value="TreeGrafter"/>
</dbReference>